<evidence type="ECO:0000256" key="8">
    <source>
        <dbReference type="ARBA" id="ARBA00023136"/>
    </source>
</evidence>
<proteinExistence type="inferred from homology"/>
<feature type="transmembrane region" description="Helical" evidence="10">
    <location>
        <begin position="50"/>
        <end position="69"/>
    </location>
</feature>
<keyword evidence="3 10" id="KW-0808">Transferase</keyword>
<comment type="catalytic activity">
    <reaction evidence="10">
        <text>an acyl-CoA + malonyl-CoA + H(+) = a 3-oxoacyl-CoA + CO2 + CoA</text>
        <dbReference type="Rhea" id="RHEA:50252"/>
        <dbReference type="ChEBI" id="CHEBI:15378"/>
        <dbReference type="ChEBI" id="CHEBI:16526"/>
        <dbReference type="ChEBI" id="CHEBI:57287"/>
        <dbReference type="ChEBI" id="CHEBI:57384"/>
        <dbReference type="ChEBI" id="CHEBI:58342"/>
        <dbReference type="ChEBI" id="CHEBI:90726"/>
    </reaction>
    <physiologicalReaction direction="left-to-right" evidence="10">
        <dbReference type="Rhea" id="RHEA:50253"/>
    </physiologicalReaction>
</comment>
<evidence type="ECO:0000256" key="2">
    <source>
        <dbReference type="ARBA" id="ARBA00022516"/>
    </source>
</evidence>
<evidence type="ECO:0000256" key="7">
    <source>
        <dbReference type="ARBA" id="ARBA00023098"/>
    </source>
</evidence>
<dbReference type="EC" id="2.3.1.-" evidence="10"/>
<accession>A0A7S3GHH4</accession>
<evidence type="ECO:0000256" key="3">
    <source>
        <dbReference type="ARBA" id="ARBA00022679"/>
    </source>
</evidence>
<keyword evidence="5 10" id="KW-0276">Fatty acid metabolism</keyword>
<evidence type="ECO:0000256" key="1">
    <source>
        <dbReference type="ARBA" id="ARBA00004141"/>
    </source>
</evidence>
<dbReference type="InterPro" id="IPR030457">
    <property type="entry name" value="ELO_CS"/>
</dbReference>
<dbReference type="GO" id="GO:0030148">
    <property type="term" value="P:sphingolipid biosynthetic process"/>
    <property type="evidence" value="ECO:0007669"/>
    <property type="project" value="TreeGrafter"/>
</dbReference>
<dbReference type="PANTHER" id="PTHR11157">
    <property type="entry name" value="FATTY ACID ACYL TRANSFERASE-RELATED"/>
    <property type="match status" value="1"/>
</dbReference>
<keyword evidence="6 10" id="KW-1133">Transmembrane helix</keyword>
<evidence type="ECO:0000256" key="5">
    <source>
        <dbReference type="ARBA" id="ARBA00022832"/>
    </source>
</evidence>
<feature type="transmembrane region" description="Helical" evidence="10">
    <location>
        <begin position="164"/>
        <end position="182"/>
    </location>
</feature>
<keyword evidence="9 10" id="KW-0275">Fatty acid biosynthesis</keyword>
<keyword evidence="4 10" id="KW-0812">Transmembrane</keyword>
<dbReference type="PROSITE" id="PS01188">
    <property type="entry name" value="ELO"/>
    <property type="match status" value="1"/>
</dbReference>
<gene>
    <name evidence="11" type="ORF">PBIL07802_LOCUS28765</name>
</gene>
<feature type="transmembrane region" description="Helical" evidence="10">
    <location>
        <begin position="135"/>
        <end position="157"/>
    </location>
</feature>
<evidence type="ECO:0000256" key="6">
    <source>
        <dbReference type="ARBA" id="ARBA00022989"/>
    </source>
</evidence>
<keyword evidence="7 10" id="KW-0443">Lipid metabolism</keyword>
<protein>
    <recommendedName>
        <fullName evidence="10">Elongation of fatty acids protein</fullName>
        <ecNumber evidence="10">2.3.1.-</ecNumber>
    </recommendedName>
</protein>
<dbReference type="EMBL" id="HBIB01044110">
    <property type="protein sequence ID" value="CAE0266425.1"/>
    <property type="molecule type" value="Transcribed_RNA"/>
</dbReference>
<dbReference type="InterPro" id="IPR002076">
    <property type="entry name" value="ELO_fam"/>
</dbReference>
<feature type="transmembrane region" description="Helical" evidence="10">
    <location>
        <begin position="188"/>
        <end position="207"/>
    </location>
</feature>
<sequence length="302" mass="35763">MRKELALWLSRQTEESISHFLSSLPEKARQWATSLYFKLSMEDVTILRDYTFSLPIISIAAYLIFVFVAPKWMSNRKPFKLDKIYPAWNFFLWIVSLALFIGSFLPMSLRALNSSSVAEYLCDPHEEMWQPGSQIFWIHLFAYSKYFELGDTVLLILRKKEVLFLHWYHHITVLAYTWMAVYTRNDTGWYHGCLNALVHSFMYYYYWRASLKKTPKWGKFLTMFQTVQMVIGIAITTLYFYFHYTDMGCTCDHIEVNVISSIAMYGSYFILFALFYYQRYVGRKEAAKKKASEEAKAKTKAE</sequence>
<comment type="subcellular location">
    <subcellularLocation>
        <location evidence="1">Membrane</location>
        <topology evidence="1">Multi-pass membrane protein</topology>
    </subcellularLocation>
</comment>
<evidence type="ECO:0000256" key="9">
    <source>
        <dbReference type="ARBA" id="ARBA00023160"/>
    </source>
</evidence>
<organism evidence="11">
    <name type="scientific">Palpitomonas bilix</name>
    <dbReference type="NCBI Taxonomy" id="652834"/>
    <lineage>
        <taxon>Eukaryota</taxon>
        <taxon>Eukaryota incertae sedis</taxon>
    </lineage>
</organism>
<keyword evidence="2 10" id="KW-0444">Lipid biosynthesis</keyword>
<evidence type="ECO:0000256" key="10">
    <source>
        <dbReference type="RuleBase" id="RU361115"/>
    </source>
</evidence>
<feature type="transmembrane region" description="Helical" evidence="10">
    <location>
        <begin position="254"/>
        <end position="277"/>
    </location>
</feature>
<dbReference type="GO" id="GO:0019367">
    <property type="term" value="P:fatty acid elongation, saturated fatty acid"/>
    <property type="evidence" value="ECO:0007669"/>
    <property type="project" value="TreeGrafter"/>
</dbReference>
<evidence type="ECO:0000313" key="11">
    <source>
        <dbReference type="EMBL" id="CAE0266425.1"/>
    </source>
</evidence>
<name>A0A7S3GHH4_9EUKA</name>
<feature type="transmembrane region" description="Helical" evidence="10">
    <location>
        <begin position="219"/>
        <end position="242"/>
    </location>
</feature>
<keyword evidence="8 10" id="KW-0472">Membrane</keyword>
<dbReference type="AlphaFoldDB" id="A0A7S3GHH4"/>
<dbReference type="Pfam" id="PF01151">
    <property type="entry name" value="ELO"/>
    <property type="match status" value="1"/>
</dbReference>
<evidence type="ECO:0000256" key="4">
    <source>
        <dbReference type="ARBA" id="ARBA00022692"/>
    </source>
</evidence>
<dbReference type="GO" id="GO:0009922">
    <property type="term" value="F:fatty acid elongase activity"/>
    <property type="evidence" value="ECO:0007669"/>
    <property type="project" value="InterPro"/>
</dbReference>
<reference evidence="11" key="1">
    <citation type="submission" date="2021-01" db="EMBL/GenBank/DDBJ databases">
        <authorList>
            <person name="Corre E."/>
            <person name="Pelletier E."/>
            <person name="Niang G."/>
            <person name="Scheremetjew M."/>
            <person name="Finn R."/>
            <person name="Kale V."/>
            <person name="Holt S."/>
            <person name="Cochrane G."/>
            <person name="Meng A."/>
            <person name="Brown T."/>
            <person name="Cohen L."/>
        </authorList>
    </citation>
    <scope>NUCLEOTIDE SEQUENCE</scope>
    <source>
        <strain evidence="11">NIES-2562</strain>
    </source>
</reference>
<dbReference type="GO" id="GO:0034625">
    <property type="term" value="P:fatty acid elongation, monounsaturated fatty acid"/>
    <property type="evidence" value="ECO:0007669"/>
    <property type="project" value="TreeGrafter"/>
</dbReference>
<comment type="similarity">
    <text evidence="10">Belongs to the ELO family.</text>
</comment>
<feature type="transmembrane region" description="Helical" evidence="10">
    <location>
        <begin position="90"/>
        <end position="109"/>
    </location>
</feature>
<dbReference type="GO" id="GO:0005789">
    <property type="term" value="C:endoplasmic reticulum membrane"/>
    <property type="evidence" value="ECO:0007669"/>
    <property type="project" value="TreeGrafter"/>
</dbReference>
<dbReference type="GO" id="GO:0034626">
    <property type="term" value="P:fatty acid elongation, polyunsaturated fatty acid"/>
    <property type="evidence" value="ECO:0007669"/>
    <property type="project" value="TreeGrafter"/>
</dbReference>
<dbReference type="GO" id="GO:0042761">
    <property type="term" value="P:very long-chain fatty acid biosynthetic process"/>
    <property type="evidence" value="ECO:0007669"/>
    <property type="project" value="TreeGrafter"/>
</dbReference>